<protein>
    <submittedName>
        <fullName evidence="1">Uncharacterized protein</fullName>
    </submittedName>
</protein>
<name>A0A0C9WRP5_9AGAR</name>
<organism evidence="1 2">
    <name type="scientific">Laccaria amethystina LaAM-08-1</name>
    <dbReference type="NCBI Taxonomy" id="1095629"/>
    <lineage>
        <taxon>Eukaryota</taxon>
        <taxon>Fungi</taxon>
        <taxon>Dikarya</taxon>
        <taxon>Basidiomycota</taxon>
        <taxon>Agaricomycotina</taxon>
        <taxon>Agaricomycetes</taxon>
        <taxon>Agaricomycetidae</taxon>
        <taxon>Agaricales</taxon>
        <taxon>Agaricineae</taxon>
        <taxon>Hydnangiaceae</taxon>
        <taxon>Laccaria</taxon>
    </lineage>
</organism>
<keyword evidence="2" id="KW-1185">Reference proteome</keyword>
<gene>
    <name evidence="1" type="ORF">K443DRAFT_110899</name>
</gene>
<proteinExistence type="predicted"/>
<sequence>MHYKIYRFAEYLLVHLIVPEFFGAKIYPNFPCVPQIHPLSIVSKLANTFPCQLLKRSVKCWCCLWLLDESSGVR</sequence>
<accession>A0A0C9WRP5</accession>
<reference evidence="2" key="2">
    <citation type="submission" date="2015-01" db="EMBL/GenBank/DDBJ databases">
        <title>Evolutionary Origins and Diversification of the Mycorrhizal Mutualists.</title>
        <authorList>
            <consortium name="DOE Joint Genome Institute"/>
            <consortium name="Mycorrhizal Genomics Consortium"/>
            <person name="Kohler A."/>
            <person name="Kuo A."/>
            <person name="Nagy L.G."/>
            <person name="Floudas D."/>
            <person name="Copeland A."/>
            <person name="Barry K.W."/>
            <person name="Cichocki N."/>
            <person name="Veneault-Fourrey C."/>
            <person name="LaButti K."/>
            <person name="Lindquist E.A."/>
            <person name="Lipzen A."/>
            <person name="Lundell T."/>
            <person name="Morin E."/>
            <person name="Murat C."/>
            <person name="Riley R."/>
            <person name="Ohm R."/>
            <person name="Sun H."/>
            <person name="Tunlid A."/>
            <person name="Henrissat B."/>
            <person name="Grigoriev I.V."/>
            <person name="Hibbett D.S."/>
            <person name="Martin F."/>
        </authorList>
    </citation>
    <scope>NUCLEOTIDE SEQUENCE [LARGE SCALE GENOMIC DNA]</scope>
    <source>
        <strain evidence="2">LaAM-08-1</strain>
    </source>
</reference>
<dbReference type="EMBL" id="KN838807">
    <property type="protein sequence ID" value="KIJ94150.1"/>
    <property type="molecule type" value="Genomic_DNA"/>
</dbReference>
<evidence type="ECO:0000313" key="2">
    <source>
        <dbReference type="Proteomes" id="UP000054477"/>
    </source>
</evidence>
<reference evidence="1 2" key="1">
    <citation type="submission" date="2014-04" db="EMBL/GenBank/DDBJ databases">
        <authorList>
            <consortium name="DOE Joint Genome Institute"/>
            <person name="Kuo A."/>
            <person name="Kohler A."/>
            <person name="Nagy L.G."/>
            <person name="Floudas D."/>
            <person name="Copeland A."/>
            <person name="Barry K.W."/>
            <person name="Cichocki N."/>
            <person name="Veneault-Fourrey C."/>
            <person name="LaButti K."/>
            <person name="Lindquist E.A."/>
            <person name="Lipzen A."/>
            <person name="Lundell T."/>
            <person name="Morin E."/>
            <person name="Murat C."/>
            <person name="Sun H."/>
            <person name="Tunlid A."/>
            <person name="Henrissat B."/>
            <person name="Grigoriev I.V."/>
            <person name="Hibbett D.S."/>
            <person name="Martin F."/>
            <person name="Nordberg H.P."/>
            <person name="Cantor M.N."/>
            <person name="Hua S.X."/>
        </authorList>
    </citation>
    <scope>NUCLEOTIDE SEQUENCE [LARGE SCALE GENOMIC DNA]</scope>
    <source>
        <strain evidence="1 2">LaAM-08-1</strain>
    </source>
</reference>
<dbReference type="Proteomes" id="UP000054477">
    <property type="component" value="Unassembled WGS sequence"/>
</dbReference>
<dbReference type="AlphaFoldDB" id="A0A0C9WRP5"/>
<evidence type="ECO:0000313" key="1">
    <source>
        <dbReference type="EMBL" id="KIJ94150.1"/>
    </source>
</evidence>
<dbReference type="HOGENOM" id="CLU_2688200_0_0_1"/>